<dbReference type="EMBL" id="FKBS01000017">
    <property type="protein sequence ID" value="SAI40396.1"/>
    <property type="molecule type" value="Genomic_DNA"/>
</dbReference>
<comment type="similarity">
    <text evidence="1">Belongs to the Gfa family.</text>
</comment>
<evidence type="ECO:0000256" key="2">
    <source>
        <dbReference type="ARBA" id="ARBA00022723"/>
    </source>
</evidence>
<dbReference type="SUPFAM" id="SSF51316">
    <property type="entry name" value="Mss4-like"/>
    <property type="match status" value="1"/>
</dbReference>
<dbReference type="AlphaFoldDB" id="A0A157Q498"/>
<dbReference type="PANTHER" id="PTHR28620">
    <property type="entry name" value="CENTROMERE PROTEIN V"/>
    <property type="match status" value="1"/>
</dbReference>
<dbReference type="InterPro" id="IPR052355">
    <property type="entry name" value="CENP-V-like"/>
</dbReference>
<dbReference type="OrthoDB" id="327703at2"/>
<dbReference type="InterPro" id="IPR006913">
    <property type="entry name" value="CENP-V/GFA"/>
</dbReference>
<keyword evidence="3" id="KW-0862">Zinc</keyword>
<dbReference type="Gene3D" id="2.170.150.70">
    <property type="match status" value="1"/>
</dbReference>
<evidence type="ECO:0000256" key="3">
    <source>
        <dbReference type="ARBA" id="ARBA00022833"/>
    </source>
</evidence>
<dbReference type="RefSeq" id="WP_066414918.1">
    <property type="nucleotide sequence ID" value="NZ_FKBS01000017.1"/>
</dbReference>
<accession>A0A157Q498</accession>
<evidence type="ECO:0000256" key="1">
    <source>
        <dbReference type="ARBA" id="ARBA00005495"/>
    </source>
</evidence>
<evidence type="ECO:0000313" key="6">
    <source>
        <dbReference type="Proteomes" id="UP000077037"/>
    </source>
</evidence>
<protein>
    <submittedName>
        <fullName evidence="5">Uncharacterized conserved protein</fullName>
    </submittedName>
</protein>
<proteinExistence type="inferred from homology"/>
<sequence length="115" mass="12492">MDYQGSCHCGAISFDVSGDIQGAMQCNCSICVRKGALMWFVPRQALQVRAAPDAIGTYTFNKHVIKHNFCRTCGIHPYGEGAMPDGTAMAAINLRCLEGLDLSKIPVQHYDGRAV</sequence>
<dbReference type="GO" id="GO:0046872">
    <property type="term" value="F:metal ion binding"/>
    <property type="evidence" value="ECO:0007669"/>
    <property type="project" value="UniProtKB-KW"/>
</dbReference>
<dbReference type="GO" id="GO:0016846">
    <property type="term" value="F:carbon-sulfur lyase activity"/>
    <property type="evidence" value="ECO:0007669"/>
    <property type="project" value="InterPro"/>
</dbReference>
<gene>
    <name evidence="5" type="ORF">SAMEA1982600_03184</name>
</gene>
<reference evidence="5 6" key="1">
    <citation type="submission" date="2016-03" db="EMBL/GenBank/DDBJ databases">
        <authorList>
            <consortium name="Pathogen Informatics"/>
        </authorList>
    </citation>
    <scope>NUCLEOTIDE SEQUENCE [LARGE SCALE GENOMIC DNA]</scope>
    <source>
        <strain evidence="5 6">NCTC13364</strain>
    </source>
</reference>
<evidence type="ECO:0000259" key="4">
    <source>
        <dbReference type="PROSITE" id="PS51891"/>
    </source>
</evidence>
<dbReference type="InterPro" id="IPR011057">
    <property type="entry name" value="Mss4-like_sf"/>
</dbReference>
<name>A0A157Q498_9BORD</name>
<keyword evidence="2" id="KW-0479">Metal-binding</keyword>
<dbReference type="PROSITE" id="PS51891">
    <property type="entry name" value="CENP_V_GFA"/>
    <property type="match status" value="1"/>
</dbReference>
<evidence type="ECO:0000313" key="5">
    <source>
        <dbReference type="EMBL" id="SAI40396.1"/>
    </source>
</evidence>
<dbReference type="Pfam" id="PF04828">
    <property type="entry name" value="GFA"/>
    <property type="match status" value="1"/>
</dbReference>
<feature type="domain" description="CENP-V/GFA" evidence="4">
    <location>
        <begin position="3"/>
        <end position="111"/>
    </location>
</feature>
<dbReference type="PANTHER" id="PTHR28620:SF1">
    <property type="entry name" value="CENP-V_GFA DOMAIN-CONTAINING PROTEIN"/>
    <property type="match status" value="1"/>
</dbReference>
<dbReference type="Proteomes" id="UP000077037">
    <property type="component" value="Unassembled WGS sequence"/>
</dbReference>
<organism evidence="5 6">
    <name type="scientific">Bordetella ansorpii</name>
    <dbReference type="NCBI Taxonomy" id="288768"/>
    <lineage>
        <taxon>Bacteria</taxon>
        <taxon>Pseudomonadati</taxon>
        <taxon>Pseudomonadota</taxon>
        <taxon>Betaproteobacteria</taxon>
        <taxon>Burkholderiales</taxon>
        <taxon>Alcaligenaceae</taxon>
        <taxon>Bordetella</taxon>
    </lineage>
</organism>